<dbReference type="PANTHER" id="PTHR42988:SF2">
    <property type="entry name" value="CYCLIC NUCLEOTIDE PHOSPHODIESTERASE CBUA0032-RELATED"/>
    <property type="match status" value="1"/>
</dbReference>
<name>A0A1L9P2M6_9RHOB</name>
<evidence type="ECO:0000256" key="1">
    <source>
        <dbReference type="ARBA" id="ARBA00022723"/>
    </source>
</evidence>
<evidence type="ECO:0000313" key="6">
    <source>
        <dbReference type="EMBL" id="OJI95746.1"/>
    </source>
</evidence>
<keyword evidence="2 6" id="KW-0378">Hydrolase</keyword>
<dbReference type="OrthoDB" id="651281at2"/>
<dbReference type="InterPro" id="IPR004843">
    <property type="entry name" value="Calcineurin-like_PHP"/>
</dbReference>
<dbReference type="InterPro" id="IPR050884">
    <property type="entry name" value="CNP_phosphodiesterase-III"/>
</dbReference>
<dbReference type="Gene3D" id="3.60.21.40">
    <property type="entry name" value="GpdQ, catalytic alpha/beta sandwich domain"/>
    <property type="match status" value="1"/>
</dbReference>
<dbReference type="AlphaFoldDB" id="A0A1L9P2M6"/>
<keyword evidence="3" id="KW-0408">Iron</keyword>
<protein>
    <submittedName>
        <fullName evidence="6">3',5'-cyclic adenosine monophosphate phosphodiesterase CpdA</fullName>
        <ecNumber evidence="6">3.1.4.17</ecNumber>
    </submittedName>
</protein>
<dbReference type="InterPro" id="IPR026575">
    <property type="entry name" value="GpdQ/CpdA-like"/>
</dbReference>
<dbReference type="SUPFAM" id="SSF56300">
    <property type="entry name" value="Metallo-dependent phosphatases"/>
    <property type="match status" value="1"/>
</dbReference>
<comment type="caution">
    <text evidence="6">The sequence shown here is derived from an EMBL/GenBank/DDBJ whole genome shotgun (WGS) entry which is preliminary data.</text>
</comment>
<comment type="similarity">
    <text evidence="4">Belongs to the cyclic nucleotide phosphodiesterase class-III family.</text>
</comment>
<sequence>MTAILQITDTHIVAEGVLVSGKLDTRAALKRLVSRLCSIQNKIGTVDAVLVSGDLSDDGSSESYEQFKALIAPLGLPLHIIPGNHDAREPMRAAFAEQLPVKGPLNWHVQIGKVHMIGLDTLVEGHRHGTLTDETLTYLRNALIRADGAPVLLALHHPPFLSGIRFMDDIGLTNQGAIKQAVSRYSGKMHIVCGHIHSMMLTNIAGHVAISAPSPNSTFEFDQRDEAPVGFFTQEGGCLLHRWNDGFQTVRIGPVAGAGPFSF</sequence>
<evidence type="ECO:0000256" key="2">
    <source>
        <dbReference type="ARBA" id="ARBA00022801"/>
    </source>
</evidence>
<dbReference type="InterPro" id="IPR042283">
    <property type="entry name" value="GpdQ_catalytic"/>
</dbReference>
<evidence type="ECO:0000259" key="5">
    <source>
        <dbReference type="Pfam" id="PF00149"/>
    </source>
</evidence>
<keyword evidence="7" id="KW-1185">Reference proteome</keyword>
<proteinExistence type="inferred from homology"/>
<dbReference type="Pfam" id="PF00149">
    <property type="entry name" value="Metallophos"/>
    <property type="match status" value="1"/>
</dbReference>
<dbReference type="CDD" id="cd07402">
    <property type="entry name" value="MPP_GpdQ"/>
    <property type="match status" value="1"/>
</dbReference>
<dbReference type="GO" id="GO:0046872">
    <property type="term" value="F:metal ion binding"/>
    <property type="evidence" value="ECO:0007669"/>
    <property type="project" value="UniProtKB-KW"/>
</dbReference>
<gene>
    <name evidence="6" type="primary">cpdA</name>
    <name evidence="6" type="ORF">PFRI_00110</name>
</gene>
<dbReference type="InterPro" id="IPR042281">
    <property type="entry name" value="GpdQ_beta-strand"/>
</dbReference>
<dbReference type="STRING" id="696762.PFRI_00110"/>
<dbReference type="GO" id="GO:0004114">
    <property type="term" value="F:3',5'-cyclic-nucleotide phosphodiesterase activity"/>
    <property type="evidence" value="ECO:0007669"/>
    <property type="project" value="UniProtKB-EC"/>
</dbReference>
<evidence type="ECO:0000256" key="4">
    <source>
        <dbReference type="ARBA" id="ARBA00025742"/>
    </source>
</evidence>
<evidence type="ECO:0000256" key="3">
    <source>
        <dbReference type="ARBA" id="ARBA00023004"/>
    </source>
</evidence>
<organism evidence="6 7">
    <name type="scientific">Planktotalea frisia</name>
    <dbReference type="NCBI Taxonomy" id="696762"/>
    <lineage>
        <taxon>Bacteria</taxon>
        <taxon>Pseudomonadati</taxon>
        <taxon>Pseudomonadota</taxon>
        <taxon>Alphaproteobacteria</taxon>
        <taxon>Rhodobacterales</taxon>
        <taxon>Paracoccaceae</taxon>
        <taxon>Planktotalea</taxon>
    </lineage>
</organism>
<dbReference type="InterPro" id="IPR029052">
    <property type="entry name" value="Metallo-depent_PP-like"/>
</dbReference>
<dbReference type="EMBL" id="MLCB01000001">
    <property type="protein sequence ID" value="OJI95746.1"/>
    <property type="molecule type" value="Genomic_DNA"/>
</dbReference>
<reference evidence="6 7" key="1">
    <citation type="submission" date="2016-10" db="EMBL/GenBank/DDBJ databases">
        <title>Genome sequence of Planktotalea frisia SH6-1.</title>
        <authorList>
            <person name="Poehlein A."/>
            <person name="Bakenhus I."/>
            <person name="Voget S."/>
            <person name="Brinkhoff T."/>
            <person name="Simon M."/>
        </authorList>
    </citation>
    <scope>NUCLEOTIDE SEQUENCE [LARGE SCALE GENOMIC DNA]</scope>
    <source>
        <strain evidence="6 7">SH6-1</strain>
    </source>
</reference>
<dbReference type="Gene3D" id="3.30.750.180">
    <property type="entry name" value="GpdQ, beta-strand dimerisation domain"/>
    <property type="match status" value="1"/>
</dbReference>
<evidence type="ECO:0000313" key="7">
    <source>
        <dbReference type="Proteomes" id="UP000184514"/>
    </source>
</evidence>
<dbReference type="Proteomes" id="UP000184514">
    <property type="component" value="Unassembled WGS sequence"/>
</dbReference>
<dbReference type="RefSeq" id="WP_072628732.1">
    <property type="nucleotide sequence ID" value="NZ_JABBAN010000061.1"/>
</dbReference>
<dbReference type="EC" id="3.1.4.17" evidence="6"/>
<accession>A0A1L9P2M6</accession>
<feature type="domain" description="Calcineurin-like phosphoesterase" evidence="5">
    <location>
        <begin position="4"/>
        <end position="198"/>
    </location>
</feature>
<dbReference type="PANTHER" id="PTHR42988">
    <property type="entry name" value="PHOSPHOHYDROLASE"/>
    <property type="match status" value="1"/>
</dbReference>
<keyword evidence="1" id="KW-0479">Metal-binding</keyword>